<dbReference type="GO" id="GO:0006436">
    <property type="term" value="P:tryptophanyl-tRNA aminoacylation"/>
    <property type="evidence" value="ECO:0007669"/>
    <property type="project" value="TreeGrafter"/>
</dbReference>
<feature type="region of interest" description="Disordered" evidence="6">
    <location>
        <begin position="150"/>
        <end position="244"/>
    </location>
</feature>
<dbReference type="GO" id="GO:0005739">
    <property type="term" value="C:mitochondrion"/>
    <property type="evidence" value="ECO:0007669"/>
    <property type="project" value="TreeGrafter"/>
</dbReference>
<reference evidence="8" key="1">
    <citation type="submission" date="2016-05" db="EMBL/GenBank/DDBJ databases">
        <authorList>
            <person name="Naeem Raeece"/>
        </authorList>
    </citation>
    <scope>NUCLEOTIDE SEQUENCE [LARGE SCALE GENOMIC DNA]</scope>
</reference>
<evidence type="ECO:0000313" key="7">
    <source>
        <dbReference type="EMBL" id="SBS89035.1"/>
    </source>
</evidence>
<feature type="compositionally biased region" description="Polar residues" evidence="6">
    <location>
        <begin position="94"/>
        <end position="108"/>
    </location>
</feature>
<dbReference type="AlphaFoldDB" id="A0A1A8W7Q3"/>
<keyword evidence="1 7" id="KW-0436">Ligase</keyword>
<dbReference type="PANTHER" id="PTHR43766">
    <property type="entry name" value="TRYPTOPHAN--TRNA LIGASE, MITOCHONDRIAL"/>
    <property type="match status" value="1"/>
</dbReference>
<feature type="compositionally biased region" description="Polar residues" evidence="6">
    <location>
        <begin position="115"/>
        <end position="125"/>
    </location>
</feature>
<feature type="compositionally biased region" description="Polar residues" evidence="6">
    <location>
        <begin position="182"/>
        <end position="210"/>
    </location>
</feature>
<feature type="compositionally biased region" description="Basic and acidic residues" evidence="6">
    <location>
        <begin position="165"/>
        <end position="174"/>
    </location>
</feature>
<keyword evidence="2" id="KW-0547">Nucleotide-binding</keyword>
<evidence type="ECO:0000256" key="6">
    <source>
        <dbReference type="SAM" id="MobiDB-lite"/>
    </source>
</evidence>
<dbReference type="SUPFAM" id="SSF52374">
    <property type="entry name" value="Nucleotidylyl transferase"/>
    <property type="match status" value="1"/>
</dbReference>
<accession>A0A1A8W7Q3</accession>
<feature type="region of interest" description="Disordered" evidence="6">
    <location>
        <begin position="1"/>
        <end position="127"/>
    </location>
</feature>
<feature type="compositionally biased region" description="Basic and acidic residues" evidence="6">
    <location>
        <begin position="63"/>
        <end position="80"/>
    </location>
</feature>
<keyword evidence="3" id="KW-0067">ATP-binding</keyword>
<dbReference type="InterPro" id="IPR014729">
    <property type="entry name" value="Rossmann-like_a/b/a_fold"/>
</dbReference>
<dbReference type="InterPro" id="IPR001412">
    <property type="entry name" value="aa-tRNA-synth_I_CS"/>
</dbReference>
<dbReference type="PANTHER" id="PTHR43766:SF1">
    <property type="entry name" value="TRYPTOPHAN--TRNA LIGASE, MITOCHONDRIAL"/>
    <property type="match status" value="1"/>
</dbReference>
<sequence length="1258" mass="145691">MNELFFPKNENKLMSEYNQPENEKNEYADENHTNKGEKSQEKVQKNGNDHEEKSYKFPILFSESEKQQLKERKNLGEQSDKVFPCLESKKADIQSLSDQKASIRYSSMNHRDKNANGQHRASNESNRGHVPLVETRESNSQHSDALMIATNEQKRDSVVSLSNNDNKHKEEQNAKSDFLIKQQPTFDEQINNPGSFNNFSDEANTNNNNQKLGKPCKKKKNPSDKGEINATKETPKKKKHKNYTNYIKENNSHAQEDMRYINNYGFMNKCYVEQPKRNTSKKSDNINIDICYSSKSENSLDESEEGSSVDSVEELYENICQSDAPLDFYKNSLTAKNEANQAEPEYYLNTKNNTTEEISILNSYIKNITENSQNSSSSIDVDNKLVNILSLSFLTFIDHVIYDSHIYALKNEVSKGGQVEKNNNPIWDHNSNSAIKSKEELSSVTTQNGENIKNDVIPTNVENNNVNEKTLSNNKMDVPTENRVEFCNRSTEQTYKEGCHSANELNNSNETEGKANSTQLVFNPDVINLCLTNLYNQELVNRIVDKKKRNNNVNAKNGINTCEVKSKENNEHQNHSKSVITNGNMMSNTKETHTFSCHDNNVVRGKEEILKADANYLKEDTEEIIGKGTSLNKMEYSIQTRFYLCPSTFAKSLFHVKYYSLSMLHGHVHIQFESPSKKRLKYVEKTSFNNGKEKQCFSSTPKEGDNTCYNKNAITRRKKGIPLFLSKTPKKKNAKANTLLKSSCTFFTGIKPSGNIHLGNYIGCLHPLINVEATKKNEDSYKKKEENIVILNKVILIADLHCLTDISNIFSLKQNVLNSAKVIISLIIDMYMGKKEYIDVYINNVKLETILKHIKRDIIDYTNLNNLLPSSDPHKSCSLLPYQEESKISVSSLPYICEKGELIFDKNKEVHKNDDKKKHKDNCEKCVKKKIFQKHFFYIFRQSDIQEHTSLYYLINSFTSINLLNSHVHIKTVRNDKSVALFSYPNLMLADILLYKPDFLIVGLDQKKNVEIIRNISKKINRYLSRKINTPKIYTSKFNIEIMNLDGHKKMSKNIQLSEDDNVHKIIYLFDEKDIIEKKMKKSKTDNYNTLTYAEANRKEINNLINIFFFFYYNKIRKMHKMMGRANQIKPFHHLEDNLFLKKREKENSKVEDLSMQKNIFGNINEEKLFYKQNNINPNFNKRTVNNILSSYNNNYSIFKYELSQLIYNYFLLSKCCYNILHSENDLVYHILKNGKRCLSKRAAYTFKVNECNIDKSK</sequence>
<evidence type="ECO:0000256" key="5">
    <source>
        <dbReference type="ARBA" id="ARBA00023146"/>
    </source>
</evidence>
<dbReference type="Pfam" id="PF00579">
    <property type="entry name" value="tRNA-synt_1b"/>
    <property type="match status" value="1"/>
</dbReference>
<protein>
    <submittedName>
        <fullName evidence="7">Tryptophan--tRNA ligase, putative</fullName>
    </submittedName>
</protein>
<keyword evidence="4" id="KW-0648">Protein biosynthesis</keyword>
<dbReference type="GO" id="GO:0004830">
    <property type="term" value="F:tryptophan-tRNA ligase activity"/>
    <property type="evidence" value="ECO:0007669"/>
    <property type="project" value="TreeGrafter"/>
</dbReference>
<feature type="compositionally biased region" description="Basic and acidic residues" evidence="6">
    <location>
        <begin position="21"/>
        <end position="55"/>
    </location>
</feature>
<dbReference type="InterPro" id="IPR050203">
    <property type="entry name" value="Trp-tRNA_synthetase"/>
</dbReference>
<keyword evidence="5" id="KW-0030">Aminoacyl-tRNA synthetase</keyword>
<evidence type="ECO:0000256" key="3">
    <source>
        <dbReference type="ARBA" id="ARBA00022840"/>
    </source>
</evidence>
<evidence type="ECO:0000313" key="8">
    <source>
        <dbReference type="Proteomes" id="UP000078560"/>
    </source>
</evidence>
<evidence type="ECO:0000256" key="4">
    <source>
        <dbReference type="ARBA" id="ARBA00022917"/>
    </source>
</evidence>
<dbReference type="Gene3D" id="1.10.240.10">
    <property type="entry name" value="Tyrosyl-Transfer RNA Synthetase"/>
    <property type="match status" value="1"/>
</dbReference>
<gene>
    <name evidence="7" type="ORF">POVCU2_0051880</name>
</gene>
<dbReference type="EMBL" id="FLQU01000675">
    <property type="protein sequence ID" value="SBS89035.1"/>
    <property type="molecule type" value="Genomic_DNA"/>
</dbReference>
<organism evidence="7 8">
    <name type="scientific">Plasmodium ovale curtisi</name>
    <dbReference type="NCBI Taxonomy" id="864141"/>
    <lineage>
        <taxon>Eukaryota</taxon>
        <taxon>Sar</taxon>
        <taxon>Alveolata</taxon>
        <taxon>Apicomplexa</taxon>
        <taxon>Aconoidasida</taxon>
        <taxon>Haemosporida</taxon>
        <taxon>Plasmodiidae</taxon>
        <taxon>Plasmodium</taxon>
        <taxon>Plasmodium (Plasmodium)</taxon>
    </lineage>
</organism>
<dbReference type="GO" id="GO:0005524">
    <property type="term" value="F:ATP binding"/>
    <property type="evidence" value="ECO:0007669"/>
    <property type="project" value="UniProtKB-KW"/>
</dbReference>
<name>A0A1A8W7Q3_PLAOA</name>
<proteinExistence type="predicted"/>
<evidence type="ECO:0000256" key="1">
    <source>
        <dbReference type="ARBA" id="ARBA00022598"/>
    </source>
</evidence>
<evidence type="ECO:0000256" key="2">
    <source>
        <dbReference type="ARBA" id="ARBA00022741"/>
    </source>
</evidence>
<dbReference type="Gene3D" id="3.40.50.620">
    <property type="entry name" value="HUPs"/>
    <property type="match status" value="2"/>
</dbReference>
<dbReference type="PROSITE" id="PS00178">
    <property type="entry name" value="AA_TRNA_LIGASE_I"/>
    <property type="match status" value="1"/>
</dbReference>
<dbReference type="Proteomes" id="UP000078560">
    <property type="component" value="Unassembled WGS sequence"/>
</dbReference>
<dbReference type="InterPro" id="IPR002305">
    <property type="entry name" value="aa-tRNA-synth_Ic"/>
</dbReference>